<dbReference type="PROSITE" id="PS51745">
    <property type="entry name" value="PB1"/>
    <property type="match status" value="1"/>
</dbReference>
<proteinExistence type="predicted"/>
<dbReference type="FunFam" id="3.30.60.90:FF:000016">
    <property type="entry name" value="Refractory to sigma P"/>
    <property type="match status" value="1"/>
</dbReference>
<dbReference type="AlphaFoldDB" id="A0A0N8B5M0"/>
<keyword evidence="6" id="KW-0863">Zinc-finger</keyword>
<dbReference type="GO" id="GO:0044753">
    <property type="term" value="C:amphisome"/>
    <property type="evidence" value="ECO:0007669"/>
    <property type="project" value="TreeGrafter"/>
</dbReference>
<evidence type="ECO:0000256" key="11">
    <source>
        <dbReference type="ARBA" id="ARBA00062450"/>
    </source>
</evidence>
<comment type="function">
    <text evidence="10">Required for selective autophagy activation by ubiquitinated proteins. Implicated in sigma rhabdovirus multiplication and necessary for male fertility. Involved in activating transcription of Drs.</text>
</comment>
<dbReference type="GO" id="GO:0007032">
    <property type="term" value="P:endosome organization"/>
    <property type="evidence" value="ECO:0007669"/>
    <property type="project" value="TreeGrafter"/>
</dbReference>
<reference evidence="15" key="1">
    <citation type="submission" date="2015-10" db="EMBL/GenBank/DDBJ databases">
        <title>EvidentialGene: Evidence-directed Construction of Complete mRNA Transcriptomes without Genomes.</title>
        <authorList>
            <person name="Gilbert D.G."/>
        </authorList>
    </citation>
    <scope>NUCLEOTIDE SEQUENCE</scope>
</reference>
<dbReference type="SUPFAM" id="SSF54277">
    <property type="entry name" value="CAD &amp; PB1 domains"/>
    <property type="match status" value="1"/>
</dbReference>
<feature type="compositionally biased region" description="Basic and acidic residues" evidence="14">
    <location>
        <begin position="496"/>
        <end position="507"/>
    </location>
</feature>
<dbReference type="OrthoDB" id="6382171at2759"/>
<dbReference type="CDD" id="cd14320">
    <property type="entry name" value="UBA_SQSTM"/>
    <property type="match status" value="1"/>
</dbReference>
<dbReference type="PROSITE" id="PS50135">
    <property type="entry name" value="ZF_ZZ_2"/>
    <property type="match status" value="1"/>
</dbReference>
<keyword evidence="7" id="KW-0862">Zinc</keyword>
<evidence type="ECO:0000313" key="15">
    <source>
        <dbReference type="EMBL" id="JAN90061.1"/>
    </source>
</evidence>
<dbReference type="InterPro" id="IPR000433">
    <property type="entry name" value="Znf_ZZ"/>
</dbReference>
<dbReference type="GO" id="GO:0005080">
    <property type="term" value="F:protein kinase C binding"/>
    <property type="evidence" value="ECO:0007669"/>
    <property type="project" value="TreeGrafter"/>
</dbReference>
<feature type="region of interest" description="Disordered" evidence="14">
    <location>
        <begin position="491"/>
        <end position="569"/>
    </location>
</feature>
<dbReference type="GO" id="GO:0070530">
    <property type="term" value="F:K63-linked polyubiquitin modification-dependent protein binding"/>
    <property type="evidence" value="ECO:0007669"/>
    <property type="project" value="TreeGrafter"/>
</dbReference>
<dbReference type="InterPro" id="IPR000270">
    <property type="entry name" value="PB1_dom"/>
</dbReference>
<dbReference type="Pfam" id="PF16577">
    <property type="entry name" value="UBA_5"/>
    <property type="match status" value="1"/>
</dbReference>
<evidence type="ECO:0000256" key="10">
    <source>
        <dbReference type="ARBA" id="ARBA00054138"/>
    </source>
</evidence>
<keyword evidence="8" id="KW-0804">Transcription</keyword>
<dbReference type="Pfam" id="PF00564">
    <property type="entry name" value="PB1"/>
    <property type="match status" value="1"/>
</dbReference>
<dbReference type="SMART" id="SM00666">
    <property type="entry name" value="PB1"/>
    <property type="match status" value="1"/>
</dbReference>
<evidence type="ECO:0000256" key="14">
    <source>
        <dbReference type="SAM" id="MobiDB-lite"/>
    </source>
</evidence>
<dbReference type="SUPFAM" id="SSF46934">
    <property type="entry name" value="UBA-like"/>
    <property type="match status" value="1"/>
</dbReference>
<feature type="compositionally biased region" description="Basic and acidic residues" evidence="14">
    <location>
        <begin position="294"/>
        <end position="316"/>
    </location>
</feature>
<dbReference type="PANTHER" id="PTHR15090:SF0">
    <property type="entry name" value="SEQUESTOSOME-1"/>
    <property type="match status" value="1"/>
</dbReference>
<dbReference type="CDD" id="cd02340">
    <property type="entry name" value="ZZ_NBR1_like"/>
    <property type="match status" value="1"/>
</dbReference>
<comment type="subunit">
    <text evidence="11">Interacts with aPKC and Traf6.</text>
</comment>
<comment type="subcellular location">
    <subcellularLocation>
        <location evidence="2">Cytoplasm</location>
    </subcellularLocation>
    <subcellularLocation>
        <location evidence="1">Nucleus</location>
    </subcellularLocation>
</comment>
<dbReference type="InterPro" id="IPR043145">
    <property type="entry name" value="Znf_ZZ_sf"/>
</dbReference>
<dbReference type="GO" id="GO:0005634">
    <property type="term" value="C:nucleus"/>
    <property type="evidence" value="ECO:0007669"/>
    <property type="project" value="UniProtKB-SubCell"/>
</dbReference>
<feature type="compositionally biased region" description="Polar residues" evidence="14">
    <location>
        <begin position="533"/>
        <end position="542"/>
    </location>
</feature>
<dbReference type="InterPro" id="IPR009060">
    <property type="entry name" value="UBA-like_sf"/>
</dbReference>
<dbReference type="FunFam" id="3.10.20.90:FF:000320">
    <property type="entry name" value="Predicted protein"/>
    <property type="match status" value="1"/>
</dbReference>
<dbReference type="SMART" id="SM00291">
    <property type="entry name" value="ZnF_ZZ"/>
    <property type="match status" value="1"/>
</dbReference>
<dbReference type="GO" id="GO:0016235">
    <property type="term" value="C:aggresome"/>
    <property type="evidence" value="ECO:0007669"/>
    <property type="project" value="TreeGrafter"/>
</dbReference>
<evidence type="ECO:0000256" key="7">
    <source>
        <dbReference type="ARBA" id="ARBA00022833"/>
    </source>
</evidence>
<evidence type="ECO:0000256" key="2">
    <source>
        <dbReference type="ARBA" id="ARBA00004496"/>
    </source>
</evidence>
<keyword evidence="5" id="KW-0677">Repeat</keyword>
<evidence type="ECO:0000256" key="3">
    <source>
        <dbReference type="ARBA" id="ARBA00022490"/>
    </source>
</evidence>
<keyword evidence="4" id="KW-0479">Metal-binding</keyword>
<evidence type="ECO:0000256" key="5">
    <source>
        <dbReference type="ARBA" id="ARBA00022737"/>
    </source>
</evidence>
<evidence type="ECO:0000256" key="13">
    <source>
        <dbReference type="ARBA" id="ARBA00081379"/>
    </source>
</evidence>
<dbReference type="InterPro" id="IPR053793">
    <property type="entry name" value="PB1-like"/>
</dbReference>
<dbReference type="PANTHER" id="PTHR15090">
    <property type="entry name" value="SEQUESTOSOME 1-RELATED"/>
    <property type="match status" value="1"/>
</dbReference>
<feature type="region of interest" description="Disordered" evidence="14">
    <location>
        <begin position="282"/>
        <end position="316"/>
    </location>
</feature>
<dbReference type="InterPro" id="IPR033741">
    <property type="entry name" value="SQSTM_UBA"/>
</dbReference>
<dbReference type="Pfam" id="PF00569">
    <property type="entry name" value="ZZ"/>
    <property type="match status" value="1"/>
</dbReference>
<evidence type="ECO:0000256" key="9">
    <source>
        <dbReference type="ARBA" id="ARBA00023242"/>
    </source>
</evidence>
<sequence length="621" mass="65571">MANTLPFKCYLLTNNEQDKEIRRFTLESDVVGNFTYLREKVRSVYPQLLRENFSISYIDEEGDKVTVSSDDELVAALMFAKREGDEPFRLIVQLIGGVKPEGVSATIGSPGNCEGEIHWGVTCDGCQGAVKGFRYKCFQCPDFDLCGKCETAGQHPGHTLIRVSGAMPVSFQAMRNLLNGGTEVPHWRRKHHGRFHHQQGHHGWNACSPSGAYAEVNPPTAGCNKGANKPDAKPHCLYKFYMDQAKETASTFQANHPEYLAGLGSTIASVIEGLGLGLGAVSGGSCPRTTSQKPETKKENIGKEEAKPEAKNNKTEAKKEVIIPVTVERDELPASASIVNPYAQLVDALAVARAVEMSNLAAGAAAAAQEKANAETSAPKVNFQFGMTSQTGMTAQAPPQAVAEAVAEAVALAPTQAVAEAVAEAAASVPPQAVAEAVAEAAASAPPQAVAEAVAEAAASAPPQAVADAVAKAAAEAASALQTASSQAMAEATTVAERDPFIPKQNEDMAASVKPRSPRGDSGDWTIVDHGTENPSSVTATSVEPAPQSEGARPKNLPQKPVEENVSSHSDPFICAALETMLAMGFTNEGGWLAQLLEVKGGDIGKTLDVLQSQFQRRQQF</sequence>
<evidence type="ECO:0000256" key="12">
    <source>
        <dbReference type="ARBA" id="ARBA00071657"/>
    </source>
</evidence>
<evidence type="ECO:0000256" key="4">
    <source>
        <dbReference type="ARBA" id="ARBA00022723"/>
    </source>
</evidence>
<dbReference type="FunFam" id="1.10.8.10:FF:000034">
    <property type="entry name" value="Sequestosome 1"/>
    <property type="match status" value="1"/>
</dbReference>
<keyword evidence="3" id="KW-0963">Cytoplasm</keyword>
<dbReference type="GO" id="GO:0008270">
    <property type="term" value="F:zinc ion binding"/>
    <property type="evidence" value="ECO:0007669"/>
    <property type="project" value="UniProtKB-KW"/>
</dbReference>
<dbReference type="GO" id="GO:0000423">
    <property type="term" value="P:mitophagy"/>
    <property type="evidence" value="ECO:0007669"/>
    <property type="project" value="TreeGrafter"/>
</dbReference>
<evidence type="ECO:0000256" key="1">
    <source>
        <dbReference type="ARBA" id="ARBA00004123"/>
    </source>
</evidence>
<organism evidence="15">
    <name type="scientific">Daphnia magna</name>
    <dbReference type="NCBI Taxonomy" id="35525"/>
    <lineage>
        <taxon>Eukaryota</taxon>
        <taxon>Metazoa</taxon>
        <taxon>Ecdysozoa</taxon>
        <taxon>Arthropoda</taxon>
        <taxon>Crustacea</taxon>
        <taxon>Branchiopoda</taxon>
        <taxon>Diplostraca</taxon>
        <taxon>Cladocera</taxon>
        <taxon>Anomopoda</taxon>
        <taxon>Daphniidae</taxon>
        <taxon>Daphnia</taxon>
    </lineage>
</organism>
<accession>A0A0N8B5M0</accession>
<protein>
    <recommendedName>
        <fullName evidence="12">Protein ref(2)P</fullName>
    </recommendedName>
    <alternativeName>
        <fullName evidence="13">Refractory to sigma P</fullName>
    </alternativeName>
</protein>
<dbReference type="Gene3D" id="3.30.60.90">
    <property type="match status" value="1"/>
</dbReference>
<evidence type="ECO:0000256" key="8">
    <source>
        <dbReference type="ARBA" id="ARBA00023163"/>
    </source>
</evidence>
<name>A0A0N8B5M0_9CRUS</name>
<evidence type="ECO:0000256" key="6">
    <source>
        <dbReference type="ARBA" id="ARBA00022771"/>
    </source>
</evidence>
<dbReference type="PROSITE" id="PS01357">
    <property type="entry name" value="ZF_ZZ_1"/>
    <property type="match status" value="1"/>
</dbReference>
<dbReference type="EMBL" id="GDIQ01004676">
    <property type="protein sequence ID" value="JAN90061.1"/>
    <property type="molecule type" value="Transcribed_RNA"/>
</dbReference>
<dbReference type="Gene3D" id="3.10.20.90">
    <property type="entry name" value="Phosphatidylinositol 3-kinase Catalytic Subunit, Chain A, domain 1"/>
    <property type="match status" value="1"/>
</dbReference>
<dbReference type="Gene3D" id="1.10.8.10">
    <property type="entry name" value="DNA helicase RuvA subunit, C-terminal domain"/>
    <property type="match status" value="1"/>
</dbReference>
<keyword evidence="9" id="KW-0539">Nucleus</keyword>
<dbReference type="InterPro" id="IPR052260">
    <property type="entry name" value="Autophagy_Rcpt_SigReg"/>
</dbReference>
<dbReference type="GO" id="GO:0035973">
    <property type="term" value="P:aggrephagy"/>
    <property type="evidence" value="ECO:0007669"/>
    <property type="project" value="TreeGrafter"/>
</dbReference>
<dbReference type="SUPFAM" id="SSF57850">
    <property type="entry name" value="RING/U-box"/>
    <property type="match status" value="1"/>
</dbReference>